<feature type="domain" description="T6SS Phospholipase effector Tle1-like catalytic" evidence="1">
    <location>
        <begin position="18"/>
        <end position="258"/>
    </location>
</feature>
<evidence type="ECO:0000313" key="3">
    <source>
        <dbReference type="Proteomes" id="UP000217199"/>
    </source>
</evidence>
<dbReference type="OrthoDB" id="538223at2759"/>
<comment type="caution">
    <text evidence="2">The sequence shown here is derived from an EMBL/GenBank/DDBJ whole genome shotgun (WGS) entry which is preliminary data.</text>
</comment>
<dbReference type="Proteomes" id="UP000217199">
    <property type="component" value="Unassembled WGS sequence"/>
</dbReference>
<reference evidence="2 3" key="1">
    <citation type="journal article" date="2017" name="Mol. Ecol.">
        <title>Comparative and population genomic landscape of Phellinus noxius: A hypervariable fungus causing root rot in trees.</title>
        <authorList>
            <person name="Chung C.L."/>
            <person name="Lee T.J."/>
            <person name="Akiba M."/>
            <person name="Lee H.H."/>
            <person name="Kuo T.H."/>
            <person name="Liu D."/>
            <person name="Ke H.M."/>
            <person name="Yokoi T."/>
            <person name="Roa M.B."/>
            <person name="Lu M.J."/>
            <person name="Chang Y.Y."/>
            <person name="Ann P.J."/>
            <person name="Tsai J.N."/>
            <person name="Chen C.Y."/>
            <person name="Tzean S.S."/>
            <person name="Ota Y."/>
            <person name="Hattori T."/>
            <person name="Sahashi N."/>
            <person name="Liou R.F."/>
            <person name="Kikuchi T."/>
            <person name="Tsai I.J."/>
        </authorList>
    </citation>
    <scope>NUCLEOTIDE SEQUENCE [LARGE SCALE GENOMIC DNA]</scope>
    <source>
        <strain evidence="2 3">FFPRI411160</strain>
    </source>
</reference>
<organism evidence="2 3">
    <name type="scientific">Pyrrhoderma noxium</name>
    <dbReference type="NCBI Taxonomy" id="2282107"/>
    <lineage>
        <taxon>Eukaryota</taxon>
        <taxon>Fungi</taxon>
        <taxon>Dikarya</taxon>
        <taxon>Basidiomycota</taxon>
        <taxon>Agaricomycotina</taxon>
        <taxon>Agaricomycetes</taxon>
        <taxon>Hymenochaetales</taxon>
        <taxon>Hymenochaetaceae</taxon>
        <taxon>Pyrrhoderma</taxon>
    </lineage>
</organism>
<dbReference type="STRING" id="2282107.A0A286USI1"/>
<dbReference type="PANTHER" id="PTHR33840:SF2">
    <property type="entry name" value="TLE1 PHOSPHOLIPASE DOMAIN-CONTAINING PROTEIN"/>
    <property type="match status" value="1"/>
</dbReference>
<dbReference type="AlphaFoldDB" id="A0A286USI1"/>
<proteinExistence type="predicted"/>
<dbReference type="SUPFAM" id="SSF53474">
    <property type="entry name" value="alpha/beta-Hydrolases"/>
    <property type="match status" value="1"/>
</dbReference>
<dbReference type="InterPro" id="IPR018712">
    <property type="entry name" value="Tle1-like_cat"/>
</dbReference>
<dbReference type="PANTHER" id="PTHR33840">
    <property type="match status" value="1"/>
</dbReference>
<sequence length="322" mass="36934">MGLDFERHENSRETTNSRSIVLCFDGTNNEYGKKNTNVLRLYSFLVKTSPKQRVYYQSGLGTFATHGLKTISKVLDLAFAHGLPTHVMDGYRFLMQYYRDGDKVSIFGFSRGAYTARVLASMVNRVGLLPPEHHAHMKNAWSHFKEGDEGECRKFRQSFSREVEIVFMGLWDTVASVGIYGLELPFAQDNGGVKVVRHALSLDERREKFQASFFEQGDKSDVKEVWFAGCHADVGGGAVDETEQNLLSNNSFRWMINELFKYDSDVQILFHTGKLQREAGYIQKKYEEAPTRGYLWLESIPEDFLKQYGLKKLKLSKREQEG</sequence>
<evidence type="ECO:0000259" key="1">
    <source>
        <dbReference type="Pfam" id="PF09994"/>
    </source>
</evidence>
<dbReference type="Pfam" id="PF09994">
    <property type="entry name" value="T6SS_Tle1-like_cat"/>
    <property type="match status" value="1"/>
</dbReference>
<dbReference type="EMBL" id="NBII01000002">
    <property type="protein sequence ID" value="PAV22538.1"/>
    <property type="molecule type" value="Genomic_DNA"/>
</dbReference>
<accession>A0A286USI1</accession>
<evidence type="ECO:0000313" key="2">
    <source>
        <dbReference type="EMBL" id="PAV22538.1"/>
    </source>
</evidence>
<dbReference type="InParanoid" id="A0A286USI1"/>
<keyword evidence="3" id="KW-1185">Reference proteome</keyword>
<dbReference type="InterPro" id="IPR029058">
    <property type="entry name" value="AB_hydrolase_fold"/>
</dbReference>
<name>A0A286USI1_9AGAM</name>
<gene>
    <name evidence="2" type="ORF">PNOK_0249500</name>
</gene>
<protein>
    <recommendedName>
        <fullName evidence="1">T6SS Phospholipase effector Tle1-like catalytic domain-containing protein</fullName>
    </recommendedName>
</protein>